<comment type="similarity">
    <text evidence="3">Belongs to the AB hydrolase superfamily. MenH family.</text>
</comment>
<evidence type="ECO:0000313" key="6">
    <source>
        <dbReference type="Proteomes" id="UP000448867"/>
    </source>
</evidence>
<evidence type="ECO:0000256" key="3">
    <source>
        <dbReference type="HAMAP-Rule" id="MF_01660"/>
    </source>
</evidence>
<dbReference type="UniPathway" id="UPA01057">
    <property type="reaction ID" value="UER00900"/>
</dbReference>
<dbReference type="UniPathway" id="UPA00079"/>
<dbReference type="InterPro" id="IPR022485">
    <property type="entry name" value="SHCHC_synthase_MenH"/>
</dbReference>
<protein>
    <recommendedName>
        <fullName evidence="3">Putative 2-succinyl-6-hydroxy-2,4-cyclohexadiene-1-carboxylate synthase</fullName>
        <shortName evidence="3">SHCHC synthase</shortName>
        <ecNumber evidence="3">4.2.99.20</ecNumber>
    </recommendedName>
</protein>
<dbReference type="Proteomes" id="UP000448867">
    <property type="component" value="Unassembled WGS sequence"/>
</dbReference>
<dbReference type="PANTHER" id="PTHR42916">
    <property type="entry name" value="2-SUCCINYL-5-ENOLPYRUVYL-6-HYDROXY-3-CYCLOHEXENE-1-CARBOXYLATE SYNTHASE"/>
    <property type="match status" value="1"/>
</dbReference>
<dbReference type="GO" id="GO:0009234">
    <property type="term" value="P:menaquinone biosynthetic process"/>
    <property type="evidence" value="ECO:0007669"/>
    <property type="project" value="UniProtKB-UniRule"/>
</dbReference>
<name>A0A7X2IZF9_9BACI</name>
<feature type="domain" description="AB hydrolase-1" evidence="4">
    <location>
        <begin position="19"/>
        <end position="255"/>
    </location>
</feature>
<keyword evidence="6" id="KW-1185">Reference proteome</keyword>
<dbReference type="PRINTS" id="PR00111">
    <property type="entry name" value="ABHYDROLASE"/>
</dbReference>
<dbReference type="SUPFAM" id="SSF53474">
    <property type="entry name" value="alpha/beta-Hydrolases"/>
    <property type="match status" value="1"/>
</dbReference>
<evidence type="ECO:0000313" key="5">
    <source>
        <dbReference type="EMBL" id="MRX72429.1"/>
    </source>
</evidence>
<dbReference type="AlphaFoldDB" id="A0A7X2IZF9"/>
<keyword evidence="2 3" id="KW-0456">Lyase</keyword>
<dbReference type="GO" id="GO:0070205">
    <property type="term" value="F:2-succinyl-6-hydroxy-2,4-cyclohexadiene-1-carboxylate synthase activity"/>
    <property type="evidence" value="ECO:0007669"/>
    <property type="project" value="UniProtKB-UniRule"/>
</dbReference>
<evidence type="ECO:0000256" key="1">
    <source>
        <dbReference type="ARBA" id="ARBA00022428"/>
    </source>
</evidence>
<dbReference type="RefSeq" id="WP_154307587.1">
    <property type="nucleotide sequence ID" value="NZ_WKKI01000015.1"/>
</dbReference>
<dbReference type="InterPro" id="IPR029058">
    <property type="entry name" value="AB_hydrolase_fold"/>
</dbReference>
<organism evidence="5 6">
    <name type="scientific">Metabacillus lacus</name>
    <dbReference type="NCBI Taxonomy" id="1983721"/>
    <lineage>
        <taxon>Bacteria</taxon>
        <taxon>Bacillati</taxon>
        <taxon>Bacillota</taxon>
        <taxon>Bacilli</taxon>
        <taxon>Bacillales</taxon>
        <taxon>Bacillaceae</taxon>
        <taxon>Metabacillus</taxon>
    </lineage>
</organism>
<gene>
    <name evidence="3 5" type="primary">menH</name>
    <name evidence="5" type="ORF">GJU40_09725</name>
</gene>
<comment type="pathway">
    <text evidence="3">Quinol/quinone metabolism; menaquinone biosynthesis.</text>
</comment>
<dbReference type="NCBIfam" id="TIGR03695">
    <property type="entry name" value="menH_SHCHC"/>
    <property type="match status" value="1"/>
</dbReference>
<comment type="function">
    <text evidence="3">Catalyzes a proton abstraction reaction that results in 2,5-elimination of pyruvate from 2-succinyl-5-enolpyruvyl-6-hydroxy-3-cyclohexene-1-carboxylate (SEPHCHC) and the formation of 2-succinyl-6-hydroxy-2,4-cyclohexadiene-1-carboxylate (SHCHC).</text>
</comment>
<dbReference type="Gene3D" id="3.40.50.1820">
    <property type="entry name" value="alpha/beta hydrolase"/>
    <property type="match status" value="1"/>
</dbReference>
<dbReference type="PANTHER" id="PTHR42916:SF1">
    <property type="entry name" value="PROTEIN PHYLLO, CHLOROPLASTIC"/>
    <property type="match status" value="1"/>
</dbReference>
<comment type="catalytic activity">
    <reaction evidence="3">
        <text>5-enolpyruvoyl-6-hydroxy-2-succinyl-cyclohex-3-ene-1-carboxylate = (1R,6R)-6-hydroxy-2-succinyl-cyclohexa-2,4-diene-1-carboxylate + pyruvate</text>
        <dbReference type="Rhea" id="RHEA:25597"/>
        <dbReference type="ChEBI" id="CHEBI:15361"/>
        <dbReference type="ChEBI" id="CHEBI:58689"/>
        <dbReference type="ChEBI" id="CHEBI:58818"/>
        <dbReference type="EC" id="4.2.99.20"/>
    </reaction>
</comment>
<accession>A0A7X2IZF9</accession>
<sequence>MFINLRSLNCHIDIYGQGPPLLCLHGFTGAGENWRPFIDDWARFSRVITIDLIGHGRTDAPEDSRRYTMEEAVNDLRELLLKLNIERISILGYSMGGRLALAFAAAFPEMVEKLILESSSPGLKDSRDREERKKSDSSLARLIRQEGVSKFVERWENIPLFSSQEALSEEIKSRMRKQRRNNSPIGLANSLLGMGTGVQKPYWEVLEKLNFPVLLLCGEYDQKFCDIAVGMQKLLPQGALLKIKEAGHAIHVEKPQIFGKIVEKFLVSNDKKEEATYGN</sequence>
<comment type="subunit">
    <text evidence="3">Monomer.</text>
</comment>
<evidence type="ECO:0000259" key="4">
    <source>
        <dbReference type="Pfam" id="PF00561"/>
    </source>
</evidence>
<reference evidence="5 6" key="1">
    <citation type="submission" date="2019-11" db="EMBL/GenBank/DDBJ databases">
        <title>Bacillus lacus genome.</title>
        <authorList>
            <person name="Allen C.J."/>
            <person name="Newman J.D."/>
        </authorList>
    </citation>
    <scope>NUCLEOTIDE SEQUENCE [LARGE SCALE GENOMIC DNA]</scope>
    <source>
        <strain evidence="5 6">KCTC 33946</strain>
    </source>
</reference>
<dbReference type="Pfam" id="PF00561">
    <property type="entry name" value="Abhydrolase_1"/>
    <property type="match status" value="1"/>
</dbReference>
<dbReference type="EMBL" id="WKKI01000015">
    <property type="protein sequence ID" value="MRX72429.1"/>
    <property type="molecule type" value="Genomic_DNA"/>
</dbReference>
<comment type="caution">
    <text evidence="5">The sequence shown here is derived from an EMBL/GenBank/DDBJ whole genome shotgun (WGS) entry which is preliminary data.</text>
</comment>
<dbReference type="EC" id="4.2.99.20" evidence="3"/>
<comment type="pathway">
    <text evidence="3">Quinol/quinone metabolism; 1,4-dihydroxy-2-naphthoate biosynthesis; 1,4-dihydroxy-2-naphthoate from chorismate: step 3/7.</text>
</comment>
<dbReference type="OrthoDB" id="9808398at2"/>
<evidence type="ECO:0000256" key="2">
    <source>
        <dbReference type="ARBA" id="ARBA00023239"/>
    </source>
</evidence>
<dbReference type="InterPro" id="IPR000073">
    <property type="entry name" value="AB_hydrolase_1"/>
</dbReference>
<proteinExistence type="inferred from homology"/>
<keyword evidence="1 3" id="KW-0474">Menaquinone biosynthesis</keyword>
<dbReference type="HAMAP" id="MF_01660">
    <property type="entry name" value="MenH"/>
    <property type="match status" value="1"/>
</dbReference>